<feature type="domain" description="G-protein coupled receptors family 1 profile" evidence="10">
    <location>
        <begin position="1"/>
        <end position="157"/>
    </location>
</feature>
<dbReference type="GeneID" id="102803318"/>
<evidence type="ECO:0000256" key="3">
    <source>
        <dbReference type="ARBA" id="ARBA00022692"/>
    </source>
</evidence>
<dbReference type="InterPro" id="IPR000276">
    <property type="entry name" value="GPCR_Rhodpsn"/>
</dbReference>
<dbReference type="PROSITE" id="PS50262">
    <property type="entry name" value="G_PROTEIN_RECEP_F1_2"/>
    <property type="match status" value="1"/>
</dbReference>
<dbReference type="SUPFAM" id="SSF81321">
    <property type="entry name" value="Family A G protein-coupled receptor-like"/>
    <property type="match status" value="1"/>
</dbReference>
<keyword evidence="11" id="KW-1185">Reference proteome</keyword>
<keyword evidence="5" id="KW-0297">G-protein coupled receptor</keyword>
<evidence type="ECO:0000256" key="5">
    <source>
        <dbReference type="ARBA" id="ARBA00023040"/>
    </source>
</evidence>
<dbReference type="PANTHER" id="PTHR24247:SF222">
    <property type="entry name" value="5-HYDROXYTRYPTAMINE (SEROTONIN) RECEPTOR 2B, ISOFORM E"/>
    <property type="match status" value="1"/>
</dbReference>
<keyword evidence="3 9" id="KW-0812">Transmembrane</keyword>
<dbReference type="Pfam" id="PF00001">
    <property type="entry name" value="7tm_1"/>
    <property type="match status" value="1"/>
</dbReference>
<gene>
    <name evidence="12" type="primary">LOC102803318</name>
</gene>
<dbReference type="PANTHER" id="PTHR24247">
    <property type="entry name" value="5-HYDROXYTRYPTAMINE RECEPTOR"/>
    <property type="match status" value="1"/>
</dbReference>
<keyword evidence="6 9" id="KW-0472">Membrane</keyword>
<dbReference type="RefSeq" id="XP_006823165.1">
    <property type="nucleotide sequence ID" value="XM_006823102.1"/>
</dbReference>
<keyword evidence="4 9" id="KW-1133">Transmembrane helix</keyword>
<name>A0ABM0MT24_SACKO</name>
<proteinExistence type="predicted"/>
<feature type="transmembrane region" description="Helical" evidence="9">
    <location>
        <begin position="105"/>
        <end position="126"/>
    </location>
</feature>
<keyword evidence="7" id="KW-0675">Receptor</keyword>
<evidence type="ECO:0000256" key="1">
    <source>
        <dbReference type="ARBA" id="ARBA00004651"/>
    </source>
</evidence>
<evidence type="ECO:0000313" key="11">
    <source>
        <dbReference type="Proteomes" id="UP000694865"/>
    </source>
</evidence>
<reference evidence="12" key="1">
    <citation type="submission" date="2025-08" db="UniProtKB">
        <authorList>
            <consortium name="RefSeq"/>
        </authorList>
    </citation>
    <scope>IDENTIFICATION</scope>
    <source>
        <tissue evidence="12">Testes</tissue>
    </source>
</reference>
<dbReference type="Proteomes" id="UP000694865">
    <property type="component" value="Unplaced"/>
</dbReference>
<accession>A0ABM0MT24</accession>
<dbReference type="InterPro" id="IPR017452">
    <property type="entry name" value="GPCR_Rhodpsn_7TM"/>
</dbReference>
<dbReference type="PRINTS" id="PR00237">
    <property type="entry name" value="GPCRRHODOPSN"/>
</dbReference>
<feature type="transmembrane region" description="Helical" evidence="9">
    <location>
        <begin position="40"/>
        <end position="61"/>
    </location>
</feature>
<comment type="subcellular location">
    <subcellularLocation>
        <location evidence="1">Cell membrane</location>
        <topology evidence="1">Multi-pass membrane protein</topology>
    </subcellularLocation>
</comment>
<evidence type="ECO:0000256" key="9">
    <source>
        <dbReference type="SAM" id="Phobius"/>
    </source>
</evidence>
<evidence type="ECO:0000256" key="6">
    <source>
        <dbReference type="ARBA" id="ARBA00023136"/>
    </source>
</evidence>
<evidence type="ECO:0000256" key="2">
    <source>
        <dbReference type="ARBA" id="ARBA00022475"/>
    </source>
</evidence>
<evidence type="ECO:0000256" key="8">
    <source>
        <dbReference type="ARBA" id="ARBA00023224"/>
    </source>
</evidence>
<sequence>MRLVITGVWVTGILVTWPTSISSGATTTTVSDEQCSVETINNLIVFAAIIAFFIPLIILLYTNISISCVVRNQYKKIQAQVNSVWDNSTSRQYVRSRQRHAIKTTTNLIVVFILMWMPYFCMSIVYVCYPDNEIVQNLLYYFGWLGYANSAINPWLYAHNRDFRSAYKQLLTCKSEDWARSGPK</sequence>
<protein>
    <submittedName>
        <fullName evidence="12">Beta-1 adrenergic receptor-like</fullName>
    </submittedName>
</protein>
<keyword evidence="8" id="KW-0807">Transducer</keyword>
<evidence type="ECO:0000256" key="4">
    <source>
        <dbReference type="ARBA" id="ARBA00022989"/>
    </source>
</evidence>
<feature type="transmembrane region" description="Helical" evidence="9">
    <location>
        <begin position="138"/>
        <end position="158"/>
    </location>
</feature>
<evidence type="ECO:0000256" key="7">
    <source>
        <dbReference type="ARBA" id="ARBA00023170"/>
    </source>
</evidence>
<evidence type="ECO:0000259" key="10">
    <source>
        <dbReference type="PROSITE" id="PS50262"/>
    </source>
</evidence>
<organism evidence="11 12">
    <name type="scientific">Saccoglossus kowalevskii</name>
    <name type="common">Acorn worm</name>
    <dbReference type="NCBI Taxonomy" id="10224"/>
    <lineage>
        <taxon>Eukaryota</taxon>
        <taxon>Metazoa</taxon>
        <taxon>Hemichordata</taxon>
        <taxon>Enteropneusta</taxon>
        <taxon>Harrimaniidae</taxon>
        <taxon>Saccoglossus</taxon>
    </lineage>
</organism>
<keyword evidence="2" id="KW-1003">Cell membrane</keyword>
<evidence type="ECO:0000313" key="12">
    <source>
        <dbReference type="RefSeq" id="XP_006823165.1"/>
    </source>
</evidence>
<dbReference type="Gene3D" id="1.20.1070.10">
    <property type="entry name" value="Rhodopsin 7-helix transmembrane proteins"/>
    <property type="match status" value="1"/>
</dbReference>